<evidence type="ECO:0000313" key="3">
    <source>
        <dbReference type="EMBL" id="CAF4371615.1"/>
    </source>
</evidence>
<dbReference type="SUPFAM" id="SSF55874">
    <property type="entry name" value="ATPase domain of HSP90 chaperone/DNA topoisomerase II/histidine kinase"/>
    <property type="match status" value="1"/>
</dbReference>
<dbReference type="AlphaFoldDB" id="A0A815TT41"/>
<feature type="non-terminal residue" evidence="2">
    <location>
        <position position="1"/>
    </location>
</feature>
<dbReference type="InterPro" id="IPR036890">
    <property type="entry name" value="HATPase_C_sf"/>
</dbReference>
<dbReference type="Proteomes" id="UP000663829">
    <property type="component" value="Unassembled WGS sequence"/>
</dbReference>
<organism evidence="2 4">
    <name type="scientific">Didymodactylos carnosus</name>
    <dbReference type="NCBI Taxonomy" id="1234261"/>
    <lineage>
        <taxon>Eukaryota</taxon>
        <taxon>Metazoa</taxon>
        <taxon>Spiralia</taxon>
        <taxon>Gnathifera</taxon>
        <taxon>Rotifera</taxon>
        <taxon>Eurotatoria</taxon>
        <taxon>Bdelloidea</taxon>
        <taxon>Philodinida</taxon>
        <taxon>Philodinidae</taxon>
        <taxon>Didymodactylos</taxon>
    </lineage>
</organism>
<accession>A0A815TT41</accession>
<gene>
    <name evidence="2" type="ORF">GPM918_LOCUS37109</name>
    <name evidence="3" type="ORF">SRO942_LOCUS37866</name>
</gene>
<dbReference type="NCBIfam" id="NF047352">
    <property type="entry name" value="P_loop_sacsin"/>
    <property type="match status" value="1"/>
</dbReference>
<keyword evidence="4" id="KW-1185">Reference proteome</keyword>
<reference evidence="2" key="1">
    <citation type="submission" date="2021-02" db="EMBL/GenBank/DDBJ databases">
        <authorList>
            <person name="Nowell W R."/>
        </authorList>
    </citation>
    <scope>NUCLEOTIDE SEQUENCE</scope>
</reference>
<dbReference type="EMBL" id="CAJNOQ010023138">
    <property type="protein sequence ID" value="CAF1510919.1"/>
    <property type="molecule type" value="Genomic_DNA"/>
</dbReference>
<protein>
    <submittedName>
        <fullName evidence="2">Uncharacterized protein</fullName>
    </submittedName>
</protein>
<dbReference type="Gene3D" id="3.30.565.10">
    <property type="entry name" value="Histidine kinase-like ATPase, C-terminal domain"/>
    <property type="match status" value="1"/>
</dbReference>
<dbReference type="PANTHER" id="PTHR32387">
    <property type="entry name" value="WU:FJ29H11"/>
    <property type="match status" value="1"/>
</dbReference>
<dbReference type="Proteomes" id="UP000681722">
    <property type="component" value="Unassembled WGS sequence"/>
</dbReference>
<name>A0A815TT41_9BILA</name>
<comment type="caution">
    <text evidence="2">The sequence shown here is derived from an EMBL/GenBank/DDBJ whole genome shotgun (WGS) entry which is preliminary data.</text>
</comment>
<dbReference type="EMBL" id="CAJOBC010088673">
    <property type="protein sequence ID" value="CAF4371615.1"/>
    <property type="molecule type" value="Genomic_DNA"/>
</dbReference>
<dbReference type="OrthoDB" id="1262810at2759"/>
<keyword evidence="1" id="KW-0175">Coiled coil</keyword>
<dbReference type="PANTHER" id="PTHR32387:SF0">
    <property type="entry name" value="PROTEIN NO VEIN"/>
    <property type="match status" value="1"/>
</dbReference>
<evidence type="ECO:0000313" key="2">
    <source>
        <dbReference type="EMBL" id="CAF1510919.1"/>
    </source>
</evidence>
<feature type="coiled-coil region" evidence="1">
    <location>
        <begin position="85"/>
        <end position="140"/>
    </location>
</feature>
<evidence type="ECO:0000256" key="1">
    <source>
        <dbReference type="SAM" id="Coils"/>
    </source>
</evidence>
<sequence length="505" mass="58107">MFQTLRMEMLTTTASAANLQISQVINESYNIHEQPSVKLSKDLISSYYTVIKNIKILATTNRIDSKQEEDHSALMFNNEWQKLDMLELQHDHNSLKQKHDVLNQQLTDVKAHLERTQAERDQLRNQNINLTRENDQIKNGITDISNNNQQLSFNTVVINNNIKNPPTTCRNLTVIDEVSRLTPRTISSDQAKAFIGEINRRRTALIADDLRRSICGSLKHLGSDLYSSSAHFLHELIQNAEDNDYDHSVIPKLRIELSKAYILLSNNEKGLRANDVMALCSLAVSTKQIGKHIGQKGLGFKSVYLATNKPAIISQPWQFYFQVPDADEMSYITPWWLDSPLSENVQMIISSCPLDTHIYLPLKFQHNTSALNNFLIDISRAIDPYILLNINKLMHLEIKDNTKKQSRFIEKRVQNADETVLKRTKATFENFGFYNLNCSVVELHTHSTTTKIKKCVKFRVYTCEIEIPSSIQENDKQTTLTLSFPFVDNNEELTTRRKKNRETHD</sequence>
<proteinExistence type="predicted"/>
<evidence type="ECO:0000313" key="4">
    <source>
        <dbReference type="Proteomes" id="UP000663829"/>
    </source>
</evidence>
<dbReference type="InterPro" id="IPR052957">
    <property type="entry name" value="Auxin_embryo_med"/>
</dbReference>